<dbReference type="InterPro" id="IPR005311">
    <property type="entry name" value="PBP_dimer"/>
</dbReference>
<dbReference type="AlphaFoldDB" id="A0A928TSA1"/>
<dbReference type="InterPro" id="IPR050515">
    <property type="entry name" value="Beta-lactam/transpept"/>
</dbReference>
<organism evidence="16 17">
    <name type="scientific">candidate division WWE3 bacterium</name>
    <dbReference type="NCBI Taxonomy" id="2053526"/>
    <lineage>
        <taxon>Bacteria</taxon>
        <taxon>Katanobacteria</taxon>
    </lineage>
</organism>
<sequence>MKQNSDDVFRLQNQGSGALRVDIEHAEVIRHEILFEEDVGTLGDARVFVGAGIPPRRLLLSFGFACLVLGVLLGKVVWMQVVEGENYRARADDNRFRTEIIPARRGIIRDRNGEVLAENIPAFHVRMREVDLPRDPEKRSGTIALVARVIGLTSDDIEHTLSSTGTKSDEWVEVARDVSYERALALQVKLPELSGVSLIIAAKRRYPFSNTIPSLSHVLGYVGAISPEDYAEKQSHGYRRTDEIGKTGIERSYEELLRGIAGERRMEVDSLGRPRAVVGDVAPLDGTDADLTIDIRLQRSVEEALRHGMEKANVARASAIVMDVRDGSILSVVSLPAYDNNVFAGRVSSTLYGELVSNEQRPLFPRAWAGQFPSGSTIKPLIALAGLQEGIITPNTTVLSVGGIRVGPWFFPDWAAGGHGPTNVRRAIAWSVNTFFYYVGGGYEQFHGLGVERLTFWMRTFGLGSVSGIDVPGEAAGHVPSMEWKEQVKGERWYIGDTYNLSIGQGDLLVTPVQMARLTAVIANGGSLVLPHIVRDSQPAEPERVNAESSAWAAVRLGMRDTVILGSGRALAGLPVPIAGKTGTAQWRNDRPNHAWFIGYAPFDQPEIAVVVLLEEGNEGSTYAVPVAGDIFRAWHALRGSR</sequence>
<dbReference type="Gene3D" id="3.40.710.10">
    <property type="entry name" value="DD-peptidase/beta-lactamase superfamily"/>
    <property type="match status" value="1"/>
</dbReference>
<dbReference type="InterPro" id="IPR012338">
    <property type="entry name" value="Beta-lactam/transpept-like"/>
</dbReference>
<dbReference type="EC" id="3.4.16.4" evidence="16"/>
<evidence type="ECO:0000256" key="3">
    <source>
        <dbReference type="ARBA" id="ARBA00022475"/>
    </source>
</evidence>
<dbReference type="GO" id="GO:0009252">
    <property type="term" value="P:peptidoglycan biosynthetic process"/>
    <property type="evidence" value="ECO:0007669"/>
    <property type="project" value="UniProtKB-KW"/>
</dbReference>
<dbReference type="InterPro" id="IPR017790">
    <property type="entry name" value="Penicillin-binding_protein_2"/>
</dbReference>
<proteinExistence type="predicted"/>
<dbReference type="GO" id="GO:0006508">
    <property type="term" value="P:proteolysis"/>
    <property type="evidence" value="ECO:0007669"/>
    <property type="project" value="UniProtKB-KW"/>
</dbReference>
<dbReference type="Gene3D" id="3.90.1310.10">
    <property type="entry name" value="Penicillin-binding protein 2a (Domain 2)"/>
    <property type="match status" value="1"/>
</dbReference>
<dbReference type="InterPro" id="IPR001460">
    <property type="entry name" value="PCN-bd_Tpept"/>
</dbReference>
<evidence type="ECO:0000256" key="2">
    <source>
        <dbReference type="ARBA" id="ARBA00004236"/>
    </source>
</evidence>
<evidence type="ECO:0000313" key="17">
    <source>
        <dbReference type="Proteomes" id="UP000710385"/>
    </source>
</evidence>
<dbReference type="GO" id="GO:0071555">
    <property type="term" value="P:cell wall organization"/>
    <property type="evidence" value="ECO:0007669"/>
    <property type="project" value="UniProtKB-KW"/>
</dbReference>
<keyword evidence="5" id="KW-0645">Protease</keyword>
<dbReference type="Proteomes" id="UP000710385">
    <property type="component" value="Unassembled WGS sequence"/>
</dbReference>
<keyword evidence="4" id="KW-0997">Cell inner membrane</keyword>
<dbReference type="PANTHER" id="PTHR30627">
    <property type="entry name" value="PEPTIDOGLYCAN D,D-TRANSPEPTIDASE"/>
    <property type="match status" value="1"/>
</dbReference>
<dbReference type="NCBIfam" id="TIGR03423">
    <property type="entry name" value="pbp2_mrdA"/>
    <property type="match status" value="1"/>
</dbReference>
<name>A0A928TSA1_UNCKA</name>
<evidence type="ECO:0000256" key="4">
    <source>
        <dbReference type="ARBA" id="ARBA00022519"/>
    </source>
</evidence>
<evidence type="ECO:0000259" key="15">
    <source>
        <dbReference type="Pfam" id="PF03717"/>
    </source>
</evidence>
<dbReference type="GO" id="GO:0071972">
    <property type="term" value="F:peptidoglycan L,D-transpeptidase activity"/>
    <property type="evidence" value="ECO:0007669"/>
    <property type="project" value="TreeGrafter"/>
</dbReference>
<evidence type="ECO:0000256" key="8">
    <source>
        <dbReference type="ARBA" id="ARBA00022960"/>
    </source>
</evidence>
<dbReference type="GO" id="GO:0005886">
    <property type="term" value="C:plasma membrane"/>
    <property type="evidence" value="ECO:0007669"/>
    <property type="project" value="UniProtKB-SubCell"/>
</dbReference>
<dbReference type="PANTHER" id="PTHR30627:SF2">
    <property type="entry name" value="PEPTIDOGLYCAN D,D-TRANSPEPTIDASE MRDA"/>
    <property type="match status" value="1"/>
</dbReference>
<evidence type="ECO:0000256" key="9">
    <source>
        <dbReference type="ARBA" id="ARBA00022984"/>
    </source>
</evidence>
<feature type="domain" description="Penicillin-binding protein transpeptidase" evidence="14">
    <location>
        <begin position="318"/>
        <end position="632"/>
    </location>
</feature>
<evidence type="ECO:0000256" key="7">
    <source>
        <dbReference type="ARBA" id="ARBA00022801"/>
    </source>
</evidence>
<accession>A0A928TSA1</accession>
<reference evidence="16" key="1">
    <citation type="submission" date="2020-05" db="EMBL/GenBank/DDBJ databases">
        <title>High-Quality Genomes of Partial-Nitritation/Anammox System by Hierarchical Clustering Based Hybrid Assembly.</title>
        <authorList>
            <person name="Liu L."/>
            <person name="Wang Y."/>
            <person name="Che Y."/>
            <person name="Chen Y."/>
            <person name="Xia Y."/>
            <person name="Luo R."/>
            <person name="Cheng S.H."/>
            <person name="Zheng C."/>
            <person name="Zhang T."/>
        </authorList>
    </citation>
    <scope>NUCLEOTIDE SEQUENCE</scope>
    <source>
        <strain evidence="16">H1_PAT1</strain>
    </source>
</reference>
<dbReference type="EMBL" id="JABTTY010000001">
    <property type="protein sequence ID" value="MBE7524853.1"/>
    <property type="molecule type" value="Genomic_DNA"/>
</dbReference>
<evidence type="ECO:0000256" key="6">
    <source>
        <dbReference type="ARBA" id="ARBA00022692"/>
    </source>
</evidence>
<evidence type="ECO:0000256" key="12">
    <source>
        <dbReference type="ARBA" id="ARBA00023316"/>
    </source>
</evidence>
<keyword evidence="3" id="KW-1003">Cell membrane</keyword>
<keyword evidence="12" id="KW-0961">Cell wall biogenesis/degradation</keyword>
<evidence type="ECO:0000313" key="16">
    <source>
        <dbReference type="EMBL" id="MBE7524853.1"/>
    </source>
</evidence>
<keyword evidence="10 13" id="KW-1133">Transmembrane helix</keyword>
<dbReference type="GO" id="GO:0008360">
    <property type="term" value="P:regulation of cell shape"/>
    <property type="evidence" value="ECO:0007669"/>
    <property type="project" value="UniProtKB-KW"/>
</dbReference>
<keyword evidence="16" id="KW-0121">Carboxypeptidase</keyword>
<gene>
    <name evidence="16" type="primary">mrdA</name>
    <name evidence="16" type="ORF">HS096_00425</name>
</gene>
<keyword evidence="11 13" id="KW-0472">Membrane</keyword>
<dbReference type="GO" id="GO:0009002">
    <property type="term" value="F:serine-type D-Ala-D-Ala carboxypeptidase activity"/>
    <property type="evidence" value="ECO:0007669"/>
    <property type="project" value="UniProtKB-EC"/>
</dbReference>
<keyword evidence="7 16" id="KW-0378">Hydrolase</keyword>
<feature type="transmembrane region" description="Helical" evidence="13">
    <location>
        <begin position="58"/>
        <end position="78"/>
    </location>
</feature>
<dbReference type="GO" id="GO:0008658">
    <property type="term" value="F:penicillin binding"/>
    <property type="evidence" value="ECO:0007669"/>
    <property type="project" value="InterPro"/>
</dbReference>
<evidence type="ECO:0000256" key="5">
    <source>
        <dbReference type="ARBA" id="ARBA00022670"/>
    </source>
</evidence>
<dbReference type="Pfam" id="PF00905">
    <property type="entry name" value="Transpeptidase"/>
    <property type="match status" value="1"/>
</dbReference>
<evidence type="ECO:0000256" key="10">
    <source>
        <dbReference type="ARBA" id="ARBA00022989"/>
    </source>
</evidence>
<evidence type="ECO:0000259" key="14">
    <source>
        <dbReference type="Pfam" id="PF00905"/>
    </source>
</evidence>
<dbReference type="SUPFAM" id="SSF56519">
    <property type="entry name" value="Penicillin binding protein dimerisation domain"/>
    <property type="match status" value="1"/>
</dbReference>
<comment type="subcellular location">
    <subcellularLocation>
        <location evidence="2">Cell membrane</location>
    </subcellularLocation>
    <subcellularLocation>
        <location evidence="1">Membrane</location>
        <topology evidence="1">Single-pass membrane protein</topology>
    </subcellularLocation>
</comment>
<evidence type="ECO:0000256" key="1">
    <source>
        <dbReference type="ARBA" id="ARBA00004167"/>
    </source>
</evidence>
<evidence type="ECO:0000256" key="13">
    <source>
        <dbReference type="SAM" id="Phobius"/>
    </source>
</evidence>
<dbReference type="SUPFAM" id="SSF56601">
    <property type="entry name" value="beta-lactamase/transpeptidase-like"/>
    <property type="match status" value="1"/>
</dbReference>
<dbReference type="Gene3D" id="3.30.1390.30">
    <property type="entry name" value="Penicillin-binding protein 2a, domain 3"/>
    <property type="match status" value="1"/>
</dbReference>
<keyword evidence="6 13" id="KW-0812">Transmembrane</keyword>
<keyword evidence="8" id="KW-0133">Cell shape</keyword>
<keyword evidence="9" id="KW-0573">Peptidoglycan synthesis</keyword>
<dbReference type="InterPro" id="IPR036138">
    <property type="entry name" value="PBP_dimer_sf"/>
</dbReference>
<comment type="caution">
    <text evidence="16">The sequence shown here is derived from an EMBL/GenBank/DDBJ whole genome shotgun (WGS) entry which is preliminary data.</text>
</comment>
<feature type="domain" description="Penicillin-binding protein dimerisation" evidence="15">
    <location>
        <begin position="101"/>
        <end position="275"/>
    </location>
</feature>
<dbReference type="Pfam" id="PF03717">
    <property type="entry name" value="PBP_dimer"/>
    <property type="match status" value="1"/>
</dbReference>
<evidence type="ECO:0000256" key="11">
    <source>
        <dbReference type="ARBA" id="ARBA00023136"/>
    </source>
</evidence>
<protein>
    <submittedName>
        <fullName evidence="16">Penicillin-binding protein 2</fullName>
        <ecNumber evidence="16">3.4.16.4</ecNumber>
    </submittedName>
</protein>